<keyword evidence="1" id="KW-1133">Transmembrane helix</keyword>
<dbReference type="Proteomes" id="UP000808146">
    <property type="component" value="Unassembled WGS sequence"/>
</dbReference>
<keyword evidence="1" id="KW-0812">Transmembrane</keyword>
<evidence type="ECO:0000313" key="2">
    <source>
        <dbReference type="EMBL" id="MBK8889803.1"/>
    </source>
</evidence>
<feature type="transmembrane region" description="Helical" evidence="1">
    <location>
        <begin position="189"/>
        <end position="211"/>
    </location>
</feature>
<accession>A0A9D7QKM9</accession>
<proteinExistence type="predicted"/>
<dbReference type="AlphaFoldDB" id="A0A9D7QKM9"/>
<protein>
    <submittedName>
        <fullName evidence="2">Uncharacterized protein</fullName>
    </submittedName>
</protein>
<dbReference type="EMBL" id="JADKBR010000003">
    <property type="protein sequence ID" value="MBK8889803.1"/>
    <property type="molecule type" value="Genomic_DNA"/>
</dbReference>
<organism evidence="2 3">
    <name type="scientific">Candidatus Dechloromonas phosphorivorans</name>
    <dbReference type="NCBI Taxonomy" id="2899244"/>
    <lineage>
        <taxon>Bacteria</taxon>
        <taxon>Pseudomonadati</taxon>
        <taxon>Pseudomonadota</taxon>
        <taxon>Betaproteobacteria</taxon>
        <taxon>Rhodocyclales</taxon>
        <taxon>Azonexaceae</taxon>
        <taxon>Dechloromonas</taxon>
    </lineage>
</organism>
<keyword evidence="1" id="KW-0472">Membrane</keyword>
<gene>
    <name evidence="2" type="ORF">IPN75_05110</name>
</gene>
<sequence length="405" mass="46170">MSEVELHQSVVMAIGEVQPSDYVRLSEILIEAIPSDRRQMWSGKVMAYLASQTALSVAQGKGPPRLPTKAIHVDLEGNPNQEPSAWLSSIWKDIESRHYPEIEERVIDLCRQAGLPVYPVLEKDNGKPAFYCLGTKALPPSESTVTEDDHEPPPNTVRYKRDLSLELSWLGKLFFNQGLKWTPFKRYSYLSWQLLFLISVAVFEFLLWLILWYRKEPATGQDLLLIAIAIGLPWAAYWHFGGIFRLFEDRIMIAPDWMLAWKEFGATVEINRSKDADTPSTILVQRYSAICPICGWMVKLDRGEPDFPRRIVGRCEEHPRDACIVIRSQFEARGFTSVQGESTQSIACIRFCDNPVGLRSTLPSGVFSARRTSLIRSRRNWRFEKQLTATILPEIGISSQPRKLG</sequence>
<evidence type="ECO:0000313" key="3">
    <source>
        <dbReference type="Proteomes" id="UP000808146"/>
    </source>
</evidence>
<name>A0A9D7QKM9_9RHOO</name>
<feature type="transmembrane region" description="Helical" evidence="1">
    <location>
        <begin position="223"/>
        <end position="247"/>
    </location>
</feature>
<reference evidence="3" key="1">
    <citation type="journal article" date="2021" name="Nat. Commun.">
        <title>Connecting structure to function with the recovery of over 1000 high-quality metagenome-assembled genomes from activated sludge using long-read sequencing.</title>
        <authorList>
            <person name="Singleton C.M."/>
            <person name="Petriglieri F."/>
            <person name="Kristensen J.M."/>
            <person name="Kirkegaard R.H."/>
            <person name="Michaelsen T.Y."/>
            <person name="Andersen M.H."/>
            <person name="Kondrotaite Z."/>
            <person name="Karst S.M."/>
            <person name="Dueholm M.S."/>
            <person name="Nielsen P.H."/>
            <person name="Albertsen M."/>
        </authorList>
    </citation>
    <scope>NUCLEOTIDE SEQUENCE [LARGE SCALE GENOMIC DNA]</scope>
</reference>
<comment type="caution">
    <text evidence="2">The sequence shown here is derived from an EMBL/GenBank/DDBJ whole genome shotgun (WGS) entry which is preliminary data.</text>
</comment>
<evidence type="ECO:0000256" key="1">
    <source>
        <dbReference type="SAM" id="Phobius"/>
    </source>
</evidence>